<evidence type="ECO:0000256" key="2">
    <source>
        <dbReference type="ARBA" id="ARBA00022729"/>
    </source>
</evidence>
<name>F0S062_DESTD</name>
<proteinExistence type="inferred from homology"/>
<dbReference type="STRING" id="868864.Dester_1106"/>
<reference evidence="6" key="2">
    <citation type="submission" date="2011-02" db="EMBL/GenBank/DDBJ databases">
        <title>The complete genome of Desulfurobacterium thermolithotrophum DSM 11699.</title>
        <authorList>
            <consortium name="US DOE Joint Genome Institute (JGI-PGF)"/>
            <person name="Lucas S."/>
            <person name="Copeland A."/>
            <person name="Lapidus A."/>
            <person name="Bruce D."/>
            <person name="Goodwin L."/>
            <person name="Pitluck S."/>
            <person name="Kyrpides N."/>
            <person name="Mavromatis K."/>
            <person name="Pagani I."/>
            <person name="Ivanova N."/>
            <person name="Mikhailova N."/>
            <person name="Daligault H."/>
            <person name="Detter J.C."/>
            <person name="Tapia R."/>
            <person name="Han C."/>
            <person name="Land M."/>
            <person name="Hauser L."/>
            <person name="Markowitz V."/>
            <person name="Cheng J.-F."/>
            <person name="Hugenholtz P."/>
            <person name="Woyke T."/>
            <person name="Wu D."/>
            <person name="Spring S."/>
            <person name="Brambilla E."/>
            <person name="Klenk H.-P."/>
            <person name="Eisen J.A."/>
        </authorList>
    </citation>
    <scope>NUCLEOTIDE SEQUENCE [LARGE SCALE GENOMIC DNA]</scope>
    <source>
        <strain evidence="6">DSM 11699 / BSA</strain>
    </source>
</reference>
<dbReference type="Gene3D" id="3.30.910.20">
    <property type="entry name" value="Skp domain"/>
    <property type="match status" value="1"/>
</dbReference>
<dbReference type="AlphaFoldDB" id="F0S062"/>
<evidence type="ECO:0000256" key="3">
    <source>
        <dbReference type="SAM" id="Coils"/>
    </source>
</evidence>
<sequence length="178" mass="20726">MKRAILIATLFSLITGGSSLAAKEKTFKQQQFAVYYVNMQEIINNSNKGKQAKAILESKITKAREEIKKREKEINKLKEELKSPVLSAQAKTDKERQLQQKIRDLRRFRQDAQIEIANLEKQYTMEIINEVVKLINNYRKEKNIPMIVEVREAGVITADPKYDLTQTIIKLYNKQARQ</sequence>
<dbReference type="PANTHER" id="PTHR35089:SF1">
    <property type="entry name" value="CHAPERONE PROTEIN SKP"/>
    <property type="match status" value="1"/>
</dbReference>
<dbReference type="GO" id="GO:0050821">
    <property type="term" value="P:protein stabilization"/>
    <property type="evidence" value="ECO:0007669"/>
    <property type="project" value="TreeGrafter"/>
</dbReference>
<dbReference type="SMART" id="SM00935">
    <property type="entry name" value="OmpH"/>
    <property type="match status" value="1"/>
</dbReference>
<evidence type="ECO:0000256" key="1">
    <source>
        <dbReference type="ARBA" id="ARBA00009091"/>
    </source>
</evidence>
<keyword evidence="3" id="KW-0175">Coiled coil</keyword>
<keyword evidence="2 4" id="KW-0732">Signal</keyword>
<dbReference type="KEGG" id="dte:Dester_1106"/>
<organism evidence="5 6">
    <name type="scientific">Desulfurobacterium thermolithotrophum (strain DSM 11699 / BSA)</name>
    <dbReference type="NCBI Taxonomy" id="868864"/>
    <lineage>
        <taxon>Bacteria</taxon>
        <taxon>Pseudomonadati</taxon>
        <taxon>Aquificota</taxon>
        <taxon>Aquificia</taxon>
        <taxon>Desulfurobacteriales</taxon>
        <taxon>Desulfurobacteriaceae</taxon>
        <taxon>Desulfurobacterium</taxon>
    </lineage>
</organism>
<accession>F0S062</accession>
<feature type="coiled-coil region" evidence="3">
    <location>
        <begin position="53"/>
        <end position="122"/>
    </location>
</feature>
<dbReference type="EMBL" id="CP002543">
    <property type="protein sequence ID" value="ADY73743.1"/>
    <property type="molecule type" value="Genomic_DNA"/>
</dbReference>
<feature type="signal peptide" evidence="4">
    <location>
        <begin position="1"/>
        <end position="21"/>
    </location>
</feature>
<evidence type="ECO:0000256" key="4">
    <source>
        <dbReference type="SAM" id="SignalP"/>
    </source>
</evidence>
<dbReference type="eggNOG" id="COG2825">
    <property type="taxonomic scope" value="Bacteria"/>
</dbReference>
<reference evidence="5 6" key="1">
    <citation type="journal article" date="2011" name="Stand. Genomic Sci.">
        <title>Complete genome sequence of the thermophilic sulfur-reducer Desulfurobacterium thermolithotrophum type strain (BSA(T)) from a deep-sea hydrothermal vent.</title>
        <authorList>
            <person name="Goker M."/>
            <person name="Daligault H."/>
            <person name="Mwirichia R."/>
            <person name="Lapidus A."/>
            <person name="Lucas S."/>
            <person name="Deshpande S."/>
            <person name="Pagani I."/>
            <person name="Tapia R."/>
            <person name="Cheng J.F."/>
            <person name="Goodwin L."/>
            <person name="Pitluck S."/>
            <person name="Liolios K."/>
            <person name="Ivanova N."/>
            <person name="Mavromatis K."/>
            <person name="Mikhailova N."/>
            <person name="Pati A."/>
            <person name="Chen A."/>
            <person name="Palaniappan K."/>
            <person name="Han C."/>
            <person name="Land M."/>
            <person name="Hauser L."/>
            <person name="Pan C."/>
            <person name="Brambilla E.M."/>
            <person name="Rohde M."/>
            <person name="Spring S."/>
            <person name="Sikorski J."/>
            <person name="Wirth R."/>
            <person name="Detter J.C."/>
            <person name="Woyke T."/>
            <person name="Bristow J."/>
            <person name="Eisen J.A."/>
            <person name="Markowitz V."/>
            <person name="Hugenholtz P."/>
            <person name="Kyrpides N.C."/>
            <person name="Klenk H.P."/>
        </authorList>
    </citation>
    <scope>NUCLEOTIDE SEQUENCE [LARGE SCALE GENOMIC DNA]</scope>
    <source>
        <strain evidence="6">DSM 11699 / BSA</strain>
    </source>
</reference>
<dbReference type="PANTHER" id="PTHR35089">
    <property type="entry name" value="CHAPERONE PROTEIN SKP"/>
    <property type="match status" value="1"/>
</dbReference>
<dbReference type="InterPro" id="IPR005632">
    <property type="entry name" value="Chaperone_Skp"/>
</dbReference>
<gene>
    <name evidence="5" type="ordered locus">Dester_1106</name>
</gene>
<keyword evidence="6" id="KW-1185">Reference proteome</keyword>
<dbReference type="Proteomes" id="UP000007102">
    <property type="component" value="Chromosome"/>
</dbReference>
<evidence type="ECO:0000313" key="6">
    <source>
        <dbReference type="Proteomes" id="UP000007102"/>
    </source>
</evidence>
<dbReference type="GO" id="GO:0005829">
    <property type="term" value="C:cytosol"/>
    <property type="evidence" value="ECO:0007669"/>
    <property type="project" value="TreeGrafter"/>
</dbReference>
<comment type="similarity">
    <text evidence="1">Belongs to the Skp family.</text>
</comment>
<dbReference type="SUPFAM" id="SSF111384">
    <property type="entry name" value="OmpH-like"/>
    <property type="match status" value="1"/>
</dbReference>
<dbReference type="GO" id="GO:0051082">
    <property type="term" value="F:unfolded protein binding"/>
    <property type="evidence" value="ECO:0007669"/>
    <property type="project" value="InterPro"/>
</dbReference>
<evidence type="ECO:0000313" key="5">
    <source>
        <dbReference type="EMBL" id="ADY73743.1"/>
    </source>
</evidence>
<dbReference type="HOGENOM" id="CLU_101388_3_2_0"/>
<dbReference type="OrthoDB" id="15004at2"/>
<feature type="chain" id="PRO_5003256578" evidence="4">
    <location>
        <begin position="22"/>
        <end position="178"/>
    </location>
</feature>
<dbReference type="Pfam" id="PF03938">
    <property type="entry name" value="OmpH"/>
    <property type="match status" value="1"/>
</dbReference>
<protein>
    <submittedName>
        <fullName evidence="5">Outer membrane chaperone Skp (OmpH)</fullName>
    </submittedName>
</protein>
<dbReference type="InParanoid" id="F0S062"/>
<dbReference type="InterPro" id="IPR024930">
    <property type="entry name" value="Skp_dom_sf"/>
</dbReference>
<dbReference type="RefSeq" id="WP_013638695.1">
    <property type="nucleotide sequence ID" value="NC_015185.1"/>
</dbReference>